<dbReference type="Gene3D" id="2.60.40.420">
    <property type="entry name" value="Cupredoxins - blue copper proteins"/>
    <property type="match status" value="1"/>
</dbReference>
<dbReference type="Proteomes" id="UP001595555">
    <property type="component" value="Unassembled WGS sequence"/>
</dbReference>
<dbReference type="EMBL" id="JBHRTF010000002">
    <property type="protein sequence ID" value="MFC3114945.1"/>
    <property type="molecule type" value="Genomic_DNA"/>
</dbReference>
<dbReference type="InterPro" id="IPR034242">
    <property type="entry name" value="MauL"/>
</dbReference>
<feature type="chain" id="PRO_5045061765" evidence="1">
    <location>
        <begin position="27"/>
        <end position="217"/>
    </location>
</feature>
<proteinExistence type="predicted"/>
<protein>
    <submittedName>
        <fullName evidence="2">Methylamine utilization protein</fullName>
    </submittedName>
</protein>
<feature type="signal peptide" evidence="1">
    <location>
        <begin position="1"/>
        <end position="26"/>
    </location>
</feature>
<dbReference type="CDD" id="cd04221">
    <property type="entry name" value="MauL"/>
    <property type="match status" value="1"/>
</dbReference>
<dbReference type="InterPro" id="IPR008969">
    <property type="entry name" value="CarboxyPept-like_regulatory"/>
</dbReference>
<name>A0ABV7FBK7_9GAMM</name>
<reference evidence="3" key="1">
    <citation type="journal article" date="2019" name="Int. J. Syst. Evol. Microbiol.">
        <title>The Global Catalogue of Microorganisms (GCM) 10K type strain sequencing project: providing services to taxonomists for standard genome sequencing and annotation.</title>
        <authorList>
            <consortium name="The Broad Institute Genomics Platform"/>
            <consortium name="The Broad Institute Genome Sequencing Center for Infectious Disease"/>
            <person name="Wu L."/>
            <person name="Ma J."/>
        </authorList>
    </citation>
    <scope>NUCLEOTIDE SEQUENCE [LARGE SCALE GENOMIC DNA]</scope>
    <source>
        <strain evidence="3">KCTC 52237</strain>
    </source>
</reference>
<comment type="caution">
    <text evidence="2">The sequence shown here is derived from an EMBL/GenBank/DDBJ whole genome shotgun (WGS) entry which is preliminary data.</text>
</comment>
<dbReference type="SUPFAM" id="SSF49464">
    <property type="entry name" value="Carboxypeptidase regulatory domain-like"/>
    <property type="match status" value="1"/>
</dbReference>
<gene>
    <name evidence="2" type="ORF">ACFODX_05185</name>
</gene>
<dbReference type="RefSeq" id="WP_378116743.1">
    <property type="nucleotide sequence ID" value="NZ_JBHRTF010000002.1"/>
</dbReference>
<dbReference type="SUPFAM" id="SSF49503">
    <property type="entry name" value="Cupredoxins"/>
    <property type="match status" value="1"/>
</dbReference>
<sequence>MNIRVTRFAIQLFICCCFIYPASLMALEFTARVVDNQSMPLEDAVVALIPAQQPDYSSLPAAVMDQRQNMFVPHVLAIRTNTQVRFPNSDDVRHHVYSFSPAKKFELRLYHGLSAEPVLFDKAGTVVLGCNIHDSMLAYIYVVDTEYFAVTDARGQLSINAPAGSYQMQVFHPRLQQDFAPIAVQLDAGKNHHQQIQLTQLNEADATAPADDLSTLF</sequence>
<evidence type="ECO:0000256" key="1">
    <source>
        <dbReference type="SAM" id="SignalP"/>
    </source>
</evidence>
<evidence type="ECO:0000313" key="3">
    <source>
        <dbReference type="Proteomes" id="UP001595555"/>
    </source>
</evidence>
<organism evidence="2 3">
    <name type="scientific">Cellvibrio fontiphilus</name>
    <dbReference type="NCBI Taxonomy" id="1815559"/>
    <lineage>
        <taxon>Bacteria</taxon>
        <taxon>Pseudomonadati</taxon>
        <taxon>Pseudomonadota</taxon>
        <taxon>Gammaproteobacteria</taxon>
        <taxon>Cellvibrionales</taxon>
        <taxon>Cellvibrionaceae</taxon>
        <taxon>Cellvibrio</taxon>
    </lineage>
</organism>
<keyword evidence="1" id="KW-0732">Signal</keyword>
<evidence type="ECO:0000313" key="2">
    <source>
        <dbReference type="EMBL" id="MFC3114945.1"/>
    </source>
</evidence>
<dbReference type="InterPro" id="IPR008972">
    <property type="entry name" value="Cupredoxin"/>
</dbReference>
<accession>A0ABV7FBK7</accession>
<keyword evidence="3" id="KW-1185">Reference proteome</keyword>